<sequence>MSINARPSIRGFIAKEPRELETQDGAPYVKVRFGQERKHREDDGSFTDLGKTYDTFVAYDDNVQRIMDNYVPGDRFIAQGYVRKFPKGYTGMEGEVFVVTGIGHDTAYTHYDVDRSKRRTGPEQTAPEHATPARTAERDAAAFDPPDRRPASTPPAISI</sequence>
<evidence type="ECO:0000313" key="2">
    <source>
        <dbReference type="EMBL" id="PAK95632.1"/>
    </source>
</evidence>
<feature type="compositionally biased region" description="Basic and acidic residues" evidence="1">
    <location>
        <begin position="135"/>
        <end position="150"/>
    </location>
</feature>
<name>A0A269ZCW7_9MICO</name>
<dbReference type="Proteomes" id="UP000216867">
    <property type="component" value="Unassembled WGS sequence"/>
</dbReference>
<gene>
    <name evidence="2" type="ORF">B8X04_07715</name>
</gene>
<reference evidence="2 3" key="1">
    <citation type="submission" date="2017-04" db="EMBL/GenBank/DDBJ databases">
        <title>Kefir bacterial isolates.</title>
        <authorList>
            <person name="Kim Y."/>
            <person name="Blasche S."/>
            <person name="Patil K.R."/>
        </authorList>
    </citation>
    <scope>NUCLEOTIDE SEQUENCE [LARGE SCALE GENOMIC DNA]</scope>
    <source>
        <strain evidence="2 3">OG2</strain>
    </source>
</reference>
<dbReference type="SUPFAM" id="SSF50249">
    <property type="entry name" value="Nucleic acid-binding proteins"/>
    <property type="match status" value="1"/>
</dbReference>
<evidence type="ECO:0000313" key="3">
    <source>
        <dbReference type="Proteomes" id="UP000216867"/>
    </source>
</evidence>
<protein>
    <recommendedName>
        <fullName evidence="4">Single-stranded DNA-binding protein</fullName>
    </recommendedName>
</protein>
<organism evidence="2 3">
    <name type="scientific">Brevibacterium casei</name>
    <dbReference type="NCBI Taxonomy" id="33889"/>
    <lineage>
        <taxon>Bacteria</taxon>
        <taxon>Bacillati</taxon>
        <taxon>Actinomycetota</taxon>
        <taxon>Actinomycetes</taxon>
        <taxon>Micrococcales</taxon>
        <taxon>Brevibacteriaceae</taxon>
        <taxon>Brevibacterium</taxon>
    </lineage>
</organism>
<comment type="caution">
    <text evidence="2">The sequence shown here is derived from an EMBL/GenBank/DDBJ whole genome shotgun (WGS) entry which is preliminary data.</text>
</comment>
<dbReference type="InterPro" id="IPR012340">
    <property type="entry name" value="NA-bd_OB-fold"/>
</dbReference>
<evidence type="ECO:0008006" key="4">
    <source>
        <dbReference type="Google" id="ProtNLM"/>
    </source>
</evidence>
<dbReference type="Gene3D" id="2.40.50.140">
    <property type="entry name" value="Nucleic acid-binding proteins"/>
    <property type="match status" value="1"/>
</dbReference>
<dbReference type="EMBL" id="NCWY01000006">
    <property type="protein sequence ID" value="PAK95632.1"/>
    <property type="molecule type" value="Genomic_DNA"/>
</dbReference>
<proteinExistence type="predicted"/>
<feature type="region of interest" description="Disordered" evidence="1">
    <location>
        <begin position="113"/>
        <end position="159"/>
    </location>
</feature>
<accession>A0A269ZCW7</accession>
<evidence type="ECO:0000256" key="1">
    <source>
        <dbReference type="SAM" id="MobiDB-lite"/>
    </source>
</evidence>
<dbReference type="AlphaFoldDB" id="A0A269ZCW7"/>
<dbReference type="RefSeq" id="WP_095375920.1">
    <property type="nucleotide sequence ID" value="NZ_NCWY01000006.1"/>
</dbReference>